<sequence>MPMRTPNDTTARVAQAYLEWAYLEEYLKGVGHSVEDLQTMPAERAKELMRDASLFASMRMSEVEARSHLMEELHGGPMPM</sequence>
<dbReference type="EMBL" id="NQWI01000088">
    <property type="protein sequence ID" value="PDW02088.1"/>
    <property type="molecule type" value="Genomic_DNA"/>
</dbReference>
<dbReference type="Proteomes" id="UP000220527">
    <property type="component" value="Unassembled WGS sequence"/>
</dbReference>
<reference evidence="2" key="1">
    <citation type="submission" date="2017-08" db="EMBL/GenBank/DDBJ databases">
        <authorList>
            <person name="Grouzdev D.S."/>
            <person name="Gaisin V.A."/>
            <person name="Rysina M.S."/>
            <person name="Gorlenko V.M."/>
        </authorList>
    </citation>
    <scope>NUCLEOTIDE SEQUENCE [LARGE SCALE GENOMIC DNA]</scope>
    <source>
        <strain evidence="2">Kir15-3F</strain>
    </source>
</reference>
<dbReference type="OrthoDB" id="163421at2"/>
<keyword evidence="2" id="KW-1185">Reference proteome</keyword>
<gene>
    <name evidence="1" type="ORF">CJ255_15685</name>
</gene>
<evidence type="ECO:0000313" key="1">
    <source>
        <dbReference type="EMBL" id="PDW02088.1"/>
    </source>
</evidence>
<dbReference type="RefSeq" id="WP_097645043.1">
    <property type="nucleotide sequence ID" value="NZ_NQWI01000088.1"/>
</dbReference>
<organism evidence="1 2">
    <name type="scientific">Candidatus Viridilinea mediisalina</name>
    <dbReference type="NCBI Taxonomy" id="2024553"/>
    <lineage>
        <taxon>Bacteria</taxon>
        <taxon>Bacillati</taxon>
        <taxon>Chloroflexota</taxon>
        <taxon>Chloroflexia</taxon>
        <taxon>Chloroflexales</taxon>
        <taxon>Chloroflexineae</taxon>
        <taxon>Oscillochloridaceae</taxon>
        <taxon>Candidatus Viridilinea</taxon>
    </lineage>
</organism>
<protein>
    <submittedName>
        <fullName evidence="1">Uncharacterized protein</fullName>
    </submittedName>
</protein>
<proteinExistence type="predicted"/>
<accession>A0A2A6RGT1</accession>
<dbReference type="AlphaFoldDB" id="A0A2A6RGT1"/>
<comment type="caution">
    <text evidence="1">The sequence shown here is derived from an EMBL/GenBank/DDBJ whole genome shotgun (WGS) entry which is preliminary data.</text>
</comment>
<evidence type="ECO:0000313" key="2">
    <source>
        <dbReference type="Proteomes" id="UP000220527"/>
    </source>
</evidence>
<name>A0A2A6RGT1_9CHLR</name>